<evidence type="ECO:0000313" key="3">
    <source>
        <dbReference type="Proteomes" id="UP000759537"/>
    </source>
</evidence>
<dbReference type="Pfam" id="PF17109">
    <property type="entry name" value="Goodbye"/>
    <property type="match status" value="1"/>
</dbReference>
<proteinExistence type="predicted"/>
<evidence type="ECO:0000259" key="1">
    <source>
        <dbReference type="Pfam" id="PF17109"/>
    </source>
</evidence>
<dbReference type="AlphaFoldDB" id="A0A9P5JW28"/>
<dbReference type="Proteomes" id="UP000759537">
    <property type="component" value="Unassembled WGS sequence"/>
</dbReference>
<accession>A0A9P5JW28</accession>
<organism evidence="2 3">
    <name type="scientific">Russula ochroleuca</name>
    <dbReference type="NCBI Taxonomy" id="152965"/>
    <lineage>
        <taxon>Eukaryota</taxon>
        <taxon>Fungi</taxon>
        <taxon>Dikarya</taxon>
        <taxon>Basidiomycota</taxon>
        <taxon>Agaricomycotina</taxon>
        <taxon>Agaricomycetes</taxon>
        <taxon>Russulales</taxon>
        <taxon>Russulaceae</taxon>
        <taxon>Russula</taxon>
    </lineage>
</organism>
<evidence type="ECO:0000313" key="2">
    <source>
        <dbReference type="EMBL" id="KAF8467595.1"/>
    </source>
</evidence>
<dbReference type="EMBL" id="WHVB01000035">
    <property type="protein sequence ID" value="KAF8467595.1"/>
    <property type="molecule type" value="Genomic_DNA"/>
</dbReference>
<feature type="domain" description="Fungal STAND N-terminal Goodbye" evidence="1">
    <location>
        <begin position="12"/>
        <end position="136"/>
    </location>
</feature>
<reference evidence="2" key="1">
    <citation type="submission" date="2019-10" db="EMBL/GenBank/DDBJ databases">
        <authorList>
            <consortium name="DOE Joint Genome Institute"/>
            <person name="Kuo A."/>
            <person name="Miyauchi S."/>
            <person name="Kiss E."/>
            <person name="Drula E."/>
            <person name="Kohler A."/>
            <person name="Sanchez-Garcia M."/>
            <person name="Andreopoulos B."/>
            <person name="Barry K.W."/>
            <person name="Bonito G."/>
            <person name="Buee M."/>
            <person name="Carver A."/>
            <person name="Chen C."/>
            <person name="Cichocki N."/>
            <person name="Clum A."/>
            <person name="Culley D."/>
            <person name="Crous P.W."/>
            <person name="Fauchery L."/>
            <person name="Girlanda M."/>
            <person name="Hayes R."/>
            <person name="Keri Z."/>
            <person name="LaButti K."/>
            <person name="Lipzen A."/>
            <person name="Lombard V."/>
            <person name="Magnuson J."/>
            <person name="Maillard F."/>
            <person name="Morin E."/>
            <person name="Murat C."/>
            <person name="Nolan M."/>
            <person name="Ohm R."/>
            <person name="Pangilinan J."/>
            <person name="Pereira M."/>
            <person name="Perotto S."/>
            <person name="Peter M."/>
            <person name="Riley R."/>
            <person name="Sitrit Y."/>
            <person name="Stielow B."/>
            <person name="Szollosi G."/>
            <person name="Zifcakova L."/>
            <person name="Stursova M."/>
            <person name="Spatafora J.W."/>
            <person name="Tedersoo L."/>
            <person name="Vaario L.-M."/>
            <person name="Yamada A."/>
            <person name="Yan M."/>
            <person name="Wang P."/>
            <person name="Xu J."/>
            <person name="Bruns T."/>
            <person name="Baldrian P."/>
            <person name="Vilgalys R."/>
            <person name="Henrissat B."/>
            <person name="Grigoriev I.V."/>
            <person name="Hibbett D."/>
            <person name="Nagy L.G."/>
            <person name="Martin F.M."/>
        </authorList>
    </citation>
    <scope>NUCLEOTIDE SEQUENCE</scope>
    <source>
        <strain evidence="2">Prilba</strain>
    </source>
</reference>
<gene>
    <name evidence="2" type="ORF">DFH94DRAFT_778490</name>
</gene>
<comment type="caution">
    <text evidence="2">The sequence shown here is derived from an EMBL/GenBank/DDBJ whole genome shotgun (WGS) entry which is preliminary data.</text>
</comment>
<sequence>MASSSSNFHSVFNAALEAYEKSTKNKLLAHPLAAQLQSCDSPAAILSVLKNLVQQSNQSSSSDGRLRNWPDPTVNVLYTFSATLGGGVGLIFPPANVIFTGFGILLLAARDVVANQDVLVDLFARIDSFIGRLESYKDVPPTSATMDMIIKRVRRRKYLNKLLGIDGALKRLDTLTQEESRMAIAEVLKVTHMMDDKFRLIIDAITEQTSQTPEEKWLSPPDSSTNHNIARNVHHEGTASWFFQAPYGLTY</sequence>
<protein>
    <recommendedName>
        <fullName evidence="1">Fungal STAND N-terminal Goodbye domain-containing protein</fullName>
    </recommendedName>
</protein>
<dbReference type="OrthoDB" id="7464126at2759"/>
<reference evidence="2" key="2">
    <citation type="journal article" date="2020" name="Nat. Commun.">
        <title>Large-scale genome sequencing of mycorrhizal fungi provides insights into the early evolution of symbiotic traits.</title>
        <authorList>
            <person name="Miyauchi S."/>
            <person name="Kiss E."/>
            <person name="Kuo A."/>
            <person name="Drula E."/>
            <person name="Kohler A."/>
            <person name="Sanchez-Garcia M."/>
            <person name="Morin E."/>
            <person name="Andreopoulos B."/>
            <person name="Barry K.W."/>
            <person name="Bonito G."/>
            <person name="Buee M."/>
            <person name="Carver A."/>
            <person name="Chen C."/>
            <person name="Cichocki N."/>
            <person name="Clum A."/>
            <person name="Culley D."/>
            <person name="Crous P.W."/>
            <person name="Fauchery L."/>
            <person name="Girlanda M."/>
            <person name="Hayes R.D."/>
            <person name="Keri Z."/>
            <person name="LaButti K."/>
            <person name="Lipzen A."/>
            <person name="Lombard V."/>
            <person name="Magnuson J."/>
            <person name="Maillard F."/>
            <person name="Murat C."/>
            <person name="Nolan M."/>
            <person name="Ohm R.A."/>
            <person name="Pangilinan J."/>
            <person name="Pereira M.F."/>
            <person name="Perotto S."/>
            <person name="Peter M."/>
            <person name="Pfister S."/>
            <person name="Riley R."/>
            <person name="Sitrit Y."/>
            <person name="Stielow J.B."/>
            <person name="Szollosi G."/>
            <person name="Zifcakova L."/>
            <person name="Stursova M."/>
            <person name="Spatafora J.W."/>
            <person name="Tedersoo L."/>
            <person name="Vaario L.M."/>
            <person name="Yamada A."/>
            <person name="Yan M."/>
            <person name="Wang P."/>
            <person name="Xu J."/>
            <person name="Bruns T."/>
            <person name="Baldrian P."/>
            <person name="Vilgalys R."/>
            <person name="Dunand C."/>
            <person name="Henrissat B."/>
            <person name="Grigoriev I.V."/>
            <person name="Hibbett D."/>
            <person name="Nagy L.G."/>
            <person name="Martin F.M."/>
        </authorList>
    </citation>
    <scope>NUCLEOTIDE SEQUENCE</scope>
    <source>
        <strain evidence="2">Prilba</strain>
    </source>
</reference>
<dbReference type="InterPro" id="IPR031350">
    <property type="entry name" value="Goodbye_dom"/>
</dbReference>
<keyword evidence="3" id="KW-1185">Reference proteome</keyword>
<name>A0A9P5JW28_9AGAM</name>